<name>A0A1D6ESL6_MAIZE</name>
<dbReference type="InterPro" id="IPR056454">
    <property type="entry name" value="Beta-prop_IP5PC_F"/>
</dbReference>
<evidence type="ECO:0000256" key="7">
    <source>
        <dbReference type="ARBA" id="ARBA00022842"/>
    </source>
</evidence>
<dbReference type="InterPro" id="IPR056455">
    <property type="entry name" value="Ig-like_IP5PC_F"/>
</dbReference>
<feature type="region of interest" description="Disordered" evidence="9">
    <location>
        <begin position="225"/>
        <end position="253"/>
    </location>
</feature>
<dbReference type="InterPro" id="IPR015943">
    <property type="entry name" value="WD40/YVTN_repeat-like_dom_sf"/>
</dbReference>
<dbReference type="Pfam" id="PF23755">
    <property type="entry name" value="Ig-like_IP5PC_F"/>
    <property type="match status" value="1"/>
</dbReference>
<sequence length="997" mass="110431">MEPDDEALKVARGPPHQRRGISYSQPLTRDAASARRAALRKHSLDDEHILPASHSLNYPLHHDPSGMVPMVYHPPLPPHQHHPSASYSSNTRRSAGGLRWQAYGRTPVLSMVVTSYGEIWSGSEGGMIKVWPYDAIAKSLSLSPEEKHMAALLVERAYIDLRNHCTVGNVCSLPASDVKYMLADHSRAKVWTVTSMTFALWDARTRELLKVFGMDGQVDSAKLETPVMPEQPMEEEINPNPKAKPSKKDKSQGSLNFFQKSRNALIGAADAVRRVATKGTFVEDNRRTGAVAQAMDGTIWSGCTNGAIILWDGNGNRVQEFHHHTSSVQCIKALGERVWVGYASGMIQVMDAEGNFIAGWTGHSCPVIRMAIGGSYIYTLAHHGGIRGWPLTSPGPLDDIIRTELSNKELSYTRMEKINIMVGSWNVAQGKASAESLRSWLGSVASDVGLVVVGLQEVEMGAGFLAISAAKETVGLEGSANGQWWIDNIGKALDEGTSFHRVGSRQLAALLIAAWARKSLKPYVGDVEAAAVPCGLGRAIGNKGGVGLRIRVYDRKMCFVSNHFAAHLEAVSRRNADFDHIYRTMAFNKPHGSTASATSVQLHRTVNVNGNQVEEVRPDLAEADMIVFLGDFNYRLYGITYDEARDMVSQRSFDWLREKDQLRAEMKAGKVFQGMREGIIKFPPTYKFQKHQPGLGGYDSGEKKRIPAWCDRVLYRDSRSVSVAECSLECPVVASITSYVACMDVTESDHKPVRCTFSVDIARVDELIRRQEYGEIIESNGKVRSLFHDACFVPDTTVSISEITLENQENIVFQITNKCETSKAAFEILCDGQSTKKEDGTKSELLPRASFGFPLWLEVQPAVGLIKPGETVEITLHHEDFYTQEEFVDGIPQNWWCEDTRDKEAVLRINITGSSSTETKTHTINVQHRCPPSSAPPPMMNQPVATVPPSNVLASEGHSKRSSKKSQSKHREQQQQQQDYPQFGSSEVHDLCRMRCP</sequence>
<evidence type="ECO:0000256" key="2">
    <source>
        <dbReference type="ARBA" id="ARBA00010768"/>
    </source>
</evidence>
<protein>
    <submittedName>
        <fullName evidence="11">Type II inositol polyphosphate 5-phosphatase 15</fullName>
    </submittedName>
</protein>
<dbReference type="PANTHER" id="PTHR11200">
    <property type="entry name" value="INOSITOL 5-PHOSPHATASE"/>
    <property type="match status" value="1"/>
</dbReference>
<dbReference type="SUPFAM" id="SSF50978">
    <property type="entry name" value="WD40 repeat-like"/>
    <property type="match status" value="1"/>
</dbReference>
<dbReference type="EMBL" id="CM007648">
    <property type="protein sequence ID" value="ONM22702.1"/>
    <property type="molecule type" value="Genomic_DNA"/>
</dbReference>
<dbReference type="GO" id="GO:0009846">
    <property type="term" value="P:pollen germination"/>
    <property type="evidence" value="ECO:0007669"/>
    <property type="project" value="UniProtKB-ARBA"/>
</dbReference>
<evidence type="ECO:0000256" key="8">
    <source>
        <dbReference type="ARBA" id="ARBA00022843"/>
    </source>
</evidence>
<comment type="similarity">
    <text evidence="2">Belongs to the inositol polyphosphate 5-phosphatase family.</text>
</comment>
<keyword evidence="7" id="KW-0460">Magnesium</keyword>
<proteinExistence type="inferred from homology"/>
<dbReference type="PANTHER" id="PTHR11200:SF145">
    <property type="entry name" value="OS09G0500300 PROTEIN"/>
    <property type="match status" value="1"/>
</dbReference>
<accession>A0A1D6ESL6</accession>
<reference evidence="11" key="1">
    <citation type="submission" date="2015-12" db="EMBL/GenBank/DDBJ databases">
        <title>Update maize B73 reference genome by single molecule sequencing technologies.</title>
        <authorList>
            <consortium name="Maize Genome Sequencing Project"/>
            <person name="Ware D."/>
        </authorList>
    </citation>
    <scope>NUCLEOTIDE SEQUENCE [LARGE SCALE GENOMIC DNA]</scope>
    <source>
        <tissue evidence="11">Seedling</tissue>
    </source>
</reference>
<dbReference type="FunFam" id="3.60.10.10:FF:000011">
    <property type="entry name" value="Type II inositol polyphosphate 5-phosphatase 15"/>
    <property type="match status" value="1"/>
</dbReference>
<dbReference type="AlphaFoldDB" id="A0A1D6ESL6"/>
<dbReference type="InterPro" id="IPR036322">
    <property type="entry name" value="WD40_repeat_dom_sf"/>
</dbReference>
<dbReference type="Pfam" id="PF23754">
    <property type="entry name" value="Beta-prop_IP5PC_F"/>
    <property type="match status" value="1"/>
</dbReference>
<comment type="cofactor">
    <cofactor evidence="1">
        <name>Mg(2+)</name>
        <dbReference type="ChEBI" id="CHEBI:18420"/>
    </cofactor>
</comment>
<evidence type="ECO:0000256" key="5">
    <source>
        <dbReference type="ARBA" id="ARBA00022737"/>
    </source>
</evidence>
<feature type="region of interest" description="Disordered" evidence="9">
    <location>
        <begin position="1"/>
        <end position="29"/>
    </location>
</feature>
<dbReference type="GO" id="GO:0016791">
    <property type="term" value="F:phosphatase activity"/>
    <property type="evidence" value="ECO:0007669"/>
    <property type="project" value="InterPro"/>
</dbReference>
<dbReference type="InterPro" id="IPR046985">
    <property type="entry name" value="IP5"/>
</dbReference>
<keyword evidence="4" id="KW-0479">Metal-binding</keyword>
<keyword evidence="5" id="KW-0677">Repeat</keyword>
<dbReference type="GO" id="GO:0046856">
    <property type="term" value="P:phosphatidylinositol dephosphorylation"/>
    <property type="evidence" value="ECO:0007669"/>
    <property type="project" value="InterPro"/>
</dbReference>
<dbReference type="Gene3D" id="3.60.10.10">
    <property type="entry name" value="Endonuclease/exonuclease/phosphatase"/>
    <property type="match status" value="1"/>
</dbReference>
<keyword evidence="3" id="KW-1017">Isopeptide bond</keyword>
<organism evidence="11">
    <name type="scientific">Zea mays</name>
    <name type="common">Maize</name>
    <dbReference type="NCBI Taxonomy" id="4577"/>
    <lineage>
        <taxon>Eukaryota</taxon>
        <taxon>Viridiplantae</taxon>
        <taxon>Streptophyta</taxon>
        <taxon>Embryophyta</taxon>
        <taxon>Tracheophyta</taxon>
        <taxon>Spermatophyta</taxon>
        <taxon>Magnoliopsida</taxon>
        <taxon>Liliopsida</taxon>
        <taxon>Poales</taxon>
        <taxon>Poaceae</taxon>
        <taxon>PACMAD clade</taxon>
        <taxon>Panicoideae</taxon>
        <taxon>Andropogonodae</taxon>
        <taxon>Andropogoneae</taxon>
        <taxon>Tripsacinae</taxon>
        <taxon>Zea</taxon>
    </lineage>
</organism>
<evidence type="ECO:0000313" key="11">
    <source>
        <dbReference type="EMBL" id="ONM22702.1"/>
    </source>
</evidence>
<dbReference type="InterPro" id="IPR000300">
    <property type="entry name" value="IPPc"/>
</dbReference>
<dbReference type="InterPro" id="IPR036691">
    <property type="entry name" value="Endo/exonu/phosph_ase_sf"/>
</dbReference>
<evidence type="ECO:0000259" key="10">
    <source>
        <dbReference type="SMART" id="SM00128"/>
    </source>
</evidence>
<dbReference type="GO" id="GO:0046872">
    <property type="term" value="F:metal ion binding"/>
    <property type="evidence" value="ECO:0007669"/>
    <property type="project" value="UniProtKB-KW"/>
</dbReference>
<evidence type="ECO:0000256" key="1">
    <source>
        <dbReference type="ARBA" id="ARBA00001946"/>
    </source>
</evidence>
<gene>
    <name evidence="11" type="ORF">ZEAMMB73_Zm00001d006063</name>
</gene>
<feature type="domain" description="Inositol polyphosphate-related phosphatase" evidence="10">
    <location>
        <begin position="416"/>
        <end position="765"/>
    </location>
</feature>
<keyword evidence="8" id="KW-0832">Ubl conjugation</keyword>
<dbReference type="SMART" id="SM00128">
    <property type="entry name" value="IPPc"/>
    <property type="match status" value="1"/>
</dbReference>
<evidence type="ECO:0000256" key="4">
    <source>
        <dbReference type="ARBA" id="ARBA00022723"/>
    </source>
</evidence>
<dbReference type="SUPFAM" id="SSF56219">
    <property type="entry name" value="DNase I-like"/>
    <property type="match status" value="1"/>
</dbReference>
<feature type="region of interest" description="Disordered" evidence="9">
    <location>
        <begin position="928"/>
        <end position="997"/>
    </location>
</feature>
<keyword evidence="6" id="KW-0378">Hydrolase</keyword>
<dbReference type="Gene3D" id="2.130.10.10">
    <property type="entry name" value="YVTN repeat-like/Quinoprotein amine dehydrogenase"/>
    <property type="match status" value="1"/>
</dbReference>
<dbReference type="Pfam" id="PF22669">
    <property type="entry name" value="Exo_endo_phos2"/>
    <property type="match status" value="1"/>
</dbReference>
<evidence type="ECO:0000256" key="9">
    <source>
        <dbReference type="SAM" id="MobiDB-lite"/>
    </source>
</evidence>
<dbReference type="CDD" id="cd09074">
    <property type="entry name" value="INPP5c"/>
    <property type="match status" value="1"/>
</dbReference>
<evidence type="ECO:0000256" key="3">
    <source>
        <dbReference type="ARBA" id="ARBA00022499"/>
    </source>
</evidence>
<dbReference type="ExpressionAtlas" id="A0A1D6ESL6">
    <property type="expression patterns" value="baseline and differential"/>
</dbReference>
<evidence type="ECO:0000256" key="6">
    <source>
        <dbReference type="ARBA" id="ARBA00022801"/>
    </source>
</evidence>
<feature type="compositionally biased region" description="Basic and acidic residues" evidence="9">
    <location>
        <begin position="987"/>
        <end position="997"/>
    </location>
</feature>